<organism evidence="1 2">
    <name type="scientific">Marasmius tenuissimus</name>
    <dbReference type="NCBI Taxonomy" id="585030"/>
    <lineage>
        <taxon>Eukaryota</taxon>
        <taxon>Fungi</taxon>
        <taxon>Dikarya</taxon>
        <taxon>Basidiomycota</taxon>
        <taxon>Agaricomycotina</taxon>
        <taxon>Agaricomycetes</taxon>
        <taxon>Agaricomycetidae</taxon>
        <taxon>Agaricales</taxon>
        <taxon>Marasmiineae</taxon>
        <taxon>Marasmiaceae</taxon>
        <taxon>Marasmius</taxon>
    </lineage>
</organism>
<evidence type="ECO:0000313" key="1">
    <source>
        <dbReference type="EMBL" id="KAL0060118.1"/>
    </source>
</evidence>
<dbReference type="EMBL" id="JBBXMP010000191">
    <property type="protein sequence ID" value="KAL0060118.1"/>
    <property type="molecule type" value="Genomic_DNA"/>
</dbReference>
<reference evidence="1 2" key="1">
    <citation type="submission" date="2024-05" db="EMBL/GenBank/DDBJ databases">
        <title>A draft genome resource for the thread blight pathogen Marasmius tenuissimus strain MS-2.</title>
        <authorList>
            <person name="Yulfo-Soto G.E."/>
            <person name="Baruah I.K."/>
            <person name="Amoako-Attah I."/>
            <person name="Bukari Y."/>
            <person name="Meinhardt L.W."/>
            <person name="Bailey B.A."/>
            <person name="Cohen S.P."/>
        </authorList>
    </citation>
    <scope>NUCLEOTIDE SEQUENCE [LARGE SCALE GENOMIC DNA]</scope>
    <source>
        <strain evidence="1 2">MS-2</strain>
    </source>
</reference>
<gene>
    <name evidence="1" type="ORF">AAF712_013090</name>
</gene>
<sequence length="81" mass="8919">MSYFVLGLKDLLINDVGIPLVWKNAAFLAKYRKLGVVRQVLPPIAIVIGDSIVIWRAWALSAGNKKIMFVPALLQLALTGE</sequence>
<accession>A0ABR2ZFN8</accession>
<keyword evidence="2" id="KW-1185">Reference proteome</keyword>
<name>A0ABR2ZFN8_9AGAR</name>
<dbReference type="Proteomes" id="UP001437256">
    <property type="component" value="Unassembled WGS sequence"/>
</dbReference>
<proteinExistence type="predicted"/>
<protein>
    <submittedName>
        <fullName evidence="1">Uncharacterized protein</fullName>
    </submittedName>
</protein>
<evidence type="ECO:0000313" key="2">
    <source>
        <dbReference type="Proteomes" id="UP001437256"/>
    </source>
</evidence>
<comment type="caution">
    <text evidence="1">The sequence shown here is derived from an EMBL/GenBank/DDBJ whole genome shotgun (WGS) entry which is preliminary data.</text>
</comment>